<dbReference type="CDD" id="cd04301">
    <property type="entry name" value="NAT_SF"/>
    <property type="match status" value="1"/>
</dbReference>
<evidence type="ECO:0000259" key="1">
    <source>
        <dbReference type="PROSITE" id="PS51186"/>
    </source>
</evidence>
<dbReference type="RefSeq" id="WP_041899016.1">
    <property type="nucleotide sequence ID" value="NZ_CP010086.2"/>
</dbReference>
<dbReference type="KEGG" id="cbei:LF65_04438"/>
<keyword evidence="2" id="KW-0808">Transferase</keyword>
<proteinExistence type="predicted"/>
<dbReference type="InterPro" id="IPR016181">
    <property type="entry name" value="Acyl_CoA_acyltransferase"/>
</dbReference>
<dbReference type="OrthoDB" id="9813917at2"/>
<organism evidence="2 3">
    <name type="scientific">Clostridium beijerinckii</name>
    <name type="common">Clostridium MP</name>
    <dbReference type="NCBI Taxonomy" id="1520"/>
    <lineage>
        <taxon>Bacteria</taxon>
        <taxon>Bacillati</taxon>
        <taxon>Bacillota</taxon>
        <taxon>Clostridia</taxon>
        <taxon>Eubacteriales</taxon>
        <taxon>Clostridiaceae</taxon>
        <taxon>Clostridium</taxon>
    </lineage>
</organism>
<dbReference type="Pfam" id="PF13508">
    <property type="entry name" value="Acetyltransf_7"/>
    <property type="match status" value="1"/>
</dbReference>
<dbReference type="GO" id="GO:0016747">
    <property type="term" value="F:acyltransferase activity, transferring groups other than amino-acyl groups"/>
    <property type="evidence" value="ECO:0007669"/>
    <property type="project" value="InterPro"/>
</dbReference>
<dbReference type="Gene3D" id="3.40.630.30">
    <property type="match status" value="1"/>
</dbReference>
<dbReference type="STRING" id="1520.LF65_04438"/>
<dbReference type="FunFam" id="3.40.630.30:FF:000165">
    <property type="entry name" value="IAA acetyltransferase"/>
    <property type="match status" value="1"/>
</dbReference>
<sequence length="147" mass="17246">MEVKKIINDKKKFLDLLMLADEQEDMIDRYLENGEMFALYDDDLKSICVVVKKDSNICELKNMATYEKYQGKGYGKKLIRYILDYYKGKCTTMIVGTGDSNLTISFYENCGFRVSHRIKNFFTDNYDHPIIENGIQLVDMIYLKIDL</sequence>
<evidence type="ECO:0000313" key="3">
    <source>
        <dbReference type="Proteomes" id="UP000031866"/>
    </source>
</evidence>
<dbReference type="PROSITE" id="PS51186">
    <property type="entry name" value="GNAT"/>
    <property type="match status" value="1"/>
</dbReference>
<dbReference type="SUPFAM" id="SSF55729">
    <property type="entry name" value="Acyl-CoA N-acyltransferases (Nat)"/>
    <property type="match status" value="1"/>
</dbReference>
<protein>
    <submittedName>
        <fullName evidence="2">GNAT family acetyltransferase</fullName>
    </submittedName>
</protein>
<accession>A0A0B5QSB6</accession>
<dbReference type="EMBL" id="CP010086">
    <property type="protein sequence ID" value="AJH00978.1"/>
    <property type="molecule type" value="Genomic_DNA"/>
</dbReference>
<evidence type="ECO:0000313" key="2">
    <source>
        <dbReference type="EMBL" id="AJH00978.1"/>
    </source>
</evidence>
<feature type="domain" description="N-acetyltransferase" evidence="1">
    <location>
        <begin position="1"/>
        <end position="147"/>
    </location>
</feature>
<reference evidence="3" key="1">
    <citation type="submission" date="2014-12" db="EMBL/GenBank/DDBJ databases">
        <title>Genome sequence of Clostridium beijerinckii strain 59B.</title>
        <authorList>
            <person name="Little G.T."/>
            <person name="Minton N.P."/>
        </authorList>
    </citation>
    <scope>NUCLEOTIDE SEQUENCE [LARGE SCALE GENOMIC DNA]</scope>
    <source>
        <strain evidence="3">59B</strain>
    </source>
</reference>
<name>A0A0B5QSB6_CLOBE</name>
<dbReference type="InterPro" id="IPR000182">
    <property type="entry name" value="GNAT_dom"/>
</dbReference>
<dbReference type="AlphaFoldDB" id="A0A0B5QSB6"/>
<gene>
    <name evidence="2" type="ORF">LF65_04438</name>
</gene>
<dbReference type="Proteomes" id="UP000031866">
    <property type="component" value="Chromosome"/>
</dbReference>